<evidence type="ECO:0000256" key="1">
    <source>
        <dbReference type="SAM" id="Phobius"/>
    </source>
</evidence>
<proteinExistence type="predicted"/>
<dbReference type="PANTHER" id="PTHR36459:SF1">
    <property type="entry name" value="FATTY ACID DESATURASE DOMAIN-CONTAINING PROTEIN-RELATED"/>
    <property type="match status" value="1"/>
</dbReference>
<keyword evidence="1" id="KW-0472">Membrane</keyword>
<dbReference type="GO" id="GO:0006629">
    <property type="term" value="P:lipid metabolic process"/>
    <property type="evidence" value="ECO:0007669"/>
    <property type="project" value="InterPro"/>
</dbReference>
<feature type="transmembrane region" description="Helical" evidence="1">
    <location>
        <begin position="156"/>
        <end position="176"/>
    </location>
</feature>
<dbReference type="Proteomes" id="UP001326715">
    <property type="component" value="Chromosome"/>
</dbReference>
<dbReference type="RefSeq" id="WP_072364234.1">
    <property type="nucleotide sequence ID" value="NZ_CP139972.1"/>
</dbReference>
<gene>
    <name evidence="3" type="ORF">SAMN05661012_05218</name>
    <name evidence="4" type="ORF">SR876_23700</name>
</gene>
<evidence type="ECO:0000259" key="2">
    <source>
        <dbReference type="Pfam" id="PF00487"/>
    </source>
</evidence>
<dbReference type="EMBL" id="CP140154">
    <property type="protein sequence ID" value="WQG87937.1"/>
    <property type="molecule type" value="Genomic_DNA"/>
</dbReference>
<protein>
    <submittedName>
        <fullName evidence="3">Fatty acid desaturase</fullName>
    </submittedName>
</protein>
<dbReference type="Pfam" id="PF00487">
    <property type="entry name" value="FA_desaturase"/>
    <property type="match status" value="1"/>
</dbReference>
<evidence type="ECO:0000313" key="3">
    <source>
        <dbReference type="EMBL" id="SFW82378.1"/>
    </source>
</evidence>
<feature type="domain" description="Fatty acid desaturase" evidence="2">
    <location>
        <begin position="66"/>
        <end position="290"/>
    </location>
</feature>
<feature type="transmembrane region" description="Helical" evidence="1">
    <location>
        <begin position="64"/>
        <end position="81"/>
    </location>
</feature>
<keyword evidence="1" id="KW-0812">Transmembrane</keyword>
<evidence type="ECO:0000313" key="4">
    <source>
        <dbReference type="EMBL" id="WQG87937.1"/>
    </source>
</evidence>
<reference evidence="3 5" key="1">
    <citation type="submission" date="2016-11" db="EMBL/GenBank/DDBJ databases">
        <authorList>
            <person name="Jaros S."/>
            <person name="Januszkiewicz K."/>
            <person name="Wedrychowicz H."/>
        </authorList>
    </citation>
    <scope>NUCLEOTIDE SEQUENCE [LARGE SCALE GENOMIC DNA]</scope>
    <source>
        <strain evidence="3 5">DSM 784</strain>
    </source>
</reference>
<sequence>MKVFNDVLTDPVYTKSDKSDPAFQKLLKSMIRDERDLPFLYLTIELTLTLLPLAILLFLPVPAWIWWTAAAAFTFLNNFRYKGSFGLMLHCTSHRVLFEKKYQLLNHYLPWVIGPLFGQTPETYYSHHIGMHHPENNMPDDDSCTMPFQRDSLRGFSRYLGSFFFTGIVHLAMYFIKKNRKKLLIRSVRGEILYILMCIGLSFVNFPATLVVFILPFVISRIVMMLGNWAQHAFICAENPDNSYKNSITCINTKYNHLCWNDGYHISHHLKPSMHWTEHPLYFRKTLHEYIENEAIVFDGIHFLHVWLWLMTKRYDLLAKHYVNIGNRFSSDEEVIAFLKQRTKKIDLATIPAANVAVA</sequence>
<dbReference type="AlphaFoldDB" id="A0A1K1SDP8"/>
<dbReference type="InterPro" id="IPR005804">
    <property type="entry name" value="FA_desaturase_dom"/>
</dbReference>
<dbReference type="OrthoDB" id="634389at2"/>
<dbReference type="STRING" id="1004.SAMN05661012_05218"/>
<accession>A0A1K1SDP8</accession>
<organism evidence="3 5">
    <name type="scientific">Chitinophaga sancti</name>
    <dbReference type="NCBI Taxonomy" id="1004"/>
    <lineage>
        <taxon>Bacteria</taxon>
        <taxon>Pseudomonadati</taxon>
        <taxon>Bacteroidota</taxon>
        <taxon>Chitinophagia</taxon>
        <taxon>Chitinophagales</taxon>
        <taxon>Chitinophagaceae</taxon>
        <taxon>Chitinophaga</taxon>
    </lineage>
</organism>
<evidence type="ECO:0000313" key="6">
    <source>
        <dbReference type="Proteomes" id="UP001326715"/>
    </source>
</evidence>
<keyword evidence="1" id="KW-1133">Transmembrane helix</keyword>
<evidence type="ECO:0000313" key="5">
    <source>
        <dbReference type="Proteomes" id="UP000183788"/>
    </source>
</evidence>
<reference evidence="4 6" key="2">
    <citation type="submission" date="2023-11" db="EMBL/GenBank/DDBJ databases">
        <title>MicrobeMod: A computational toolkit for identifying prokaryotic methylation and restriction-modification with nanopore sequencing.</title>
        <authorList>
            <person name="Crits-Christoph A."/>
            <person name="Kang S.C."/>
            <person name="Lee H."/>
            <person name="Ostrov N."/>
        </authorList>
    </citation>
    <scope>NUCLEOTIDE SEQUENCE [LARGE SCALE GENOMIC DNA]</scope>
    <source>
        <strain evidence="4 6">ATCC 23090</strain>
    </source>
</reference>
<dbReference type="EMBL" id="FPIZ01000021">
    <property type="protein sequence ID" value="SFW82378.1"/>
    <property type="molecule type" value="Genomic_DNA"/>
</dbReference>
<feature type="transmembrane region" description="Helical" evidence="1">
    <location>
        <begin position="192"/>
        <end position="219"/>
    </location>
</feature>
<keyword evidence="6" id="KW-1185">Reference proteome</keyword>
<feature type="transmembrane region" description="Helical" evidence="1">
    <location>
        <begin position="39"/>
        <end position="58"/>
    </location>
</feature>
<name>A0A1K1SDP8_9BACT</name>
<dbReference type="Proteomes" id="UP000183788">
    <property type="component" value="Unassembled WGS sequence"/>
</dbReference>
<dbReference type="PANTHER" id="PTHR36459">
    <property type="entry name" value="ORF"/>
    <property type="match status" value="1"/>
</dbReference>